<evidence type="ECO:0000256" key="1">
    <source>
        <dbReference type="SAM" id="MobiDB-lite"/>
    </source>
</evidence>
<gene>
    <name evidence="2" type="ordered locus">RPE_3617</name>
</gene>
<dbReference type="HOGENOM" id="CLU_2397661_0_0_5"/>
<dbReference type="EMBL" id="CP000463">
    <property type="protein sequence ID" value="ABJ07547.1"/>
    <property type="molecule type" value="Genomic_DNA"/>
</dbReference>
<protein>
    <submittedName>
        <fullName evidence="2">Uncharacterized protein</fullName>
    </submittedName>
</protein>
<name>Q07KI7_RHOP5</name>
<feature type="region of interest" description="Disordered" evidence="1">
    <location>
        <begin position="69"/>
        <end position="93"/>
    </location>
</feature>
<organism evidence="2">
    <name type="scientific">Rhodopseudomonas palustris (strain BisA53)</name>
    <dbReference type="NCBI Taxonomy" id="316055"/>
    <lineage>
        <taxon>Bacteria</taxon>
        <taxon>Pseudomonadati</taxon>
        <taxon>Pseudomonadota</taxon>
        <taxon>Alphaproteobacteria</taxon>
        <taxon>Hyphomicrobiales</taxon>
        <taxon>Nitrobacteraceae</taxon>
        <taxon>Rhodopseudomonas</taxon>
    </lineage>
</organism>
<sequence>MRWTEAVFEQGIALEVIPANETGGRPRRNRTAEVAISQRIALRGSSAKPVAPKGGGCRPDRAVAVDLKGGRTVRQPPNNGGLPRLAHQGSSSN</sequence>
<dbReference type="AlphaFoldDB" id="Q07KI7"/>
<proteinExistence type="predicted"/>
<reference evidence="2" key="1">
    <citation type="submission" date="2006-09" db="EMBL/GenBank/DDBJ databases">
        <title>Complete sequence of Rhodopseudomonas palustris BisA53.</title>
        <authorList>
            <consortium name="US DOE Joint Genome Institute"/>
            <person name="Copeland A."/>
            <person name="Lucas S."/>
            <person name="Lapidus A."/>
            <person name="Barry K."/>
            <person name="Detter J.C."/>
            <person name="Glavina del Rio T."/>
            <person name="Hammon N."/>
            <person name="Israni S."/>
            <person name="Dalin E."/>
            <person name="Tice H."/>
            <person name="Pitluck S."/>
            <person name="Chain P."/>
            <person name="Malfatti S."/>
            <person name="Shin M."/>
            <person name="Vergez L."/>
            <person name="Schmutz J."/>
            <person name="Larimer F."/>
            <person name="Land M."/>
            <person name="Hauser L."/>
            <person name="Pelletier D.A."/>
            <person name="Kyrpides N."/>
            <person name="Kim E."/>
            <person name="Harwood C.S."/>
            <person name="Oda Y."/>
            <person name="Richardson P."/>
        </authorList>
    </citation>
    <scope>NUCLEOTIDE SEQUENCE [LARGE SCALE GENOMIC DNA]</scope>
    <source>
        <strain evidence="2">BisA53</strain>
    </source>
</reference>
<accession>Q07KI7</accession>
<evidence type="ECO:0000313" key="2">
    <source>
        <dbReference type="EMBL" id="ABJ07547.1"/>
    </source>
</evidence>
<dbReference type="KEGG" id="rpe:RPE_3617"/>